<reference evidence="3" key="1">
    <citation type="journal article" date="2019" name="Int. J. Syst. Evol. Microbiol.">
        <title>The Global Catalogue of Microorganisms (GCM) 10K type strain sequencing project: providing services to taxonomists for standard genome sequencing and annotation.</title>
        <authorList>
            <consortium name="The Broad Institute Genomics Platform"/>
            <consortium name="The Broad Institute Genome Sequencing Center for Infectious Disease"/>
            <person name="Wu L."/>
            <person name="Ma J."/>
        </authorList>
    </citation>
    <scope>NUCLEOTIDE SEQUENCE [LARGE SCALE GENOMIC DNA]</scope>
    <source>
        <strain evidence="3">KCTC 5701</strain>
    </source>
</reference>
<proteinExistence type="predicted"/>
<sequence>MSTTNRVTLPSGAWVQLRDPHTLRRGDKQKALRAVHDTEGGDVGAALDLINGLLAVLIIDWSYPFPIPSEMPASLDLVPLEDDDALSEAVEPARQLLFPGKPDPKDAKDPASPTEPSAA</sequence>
<keyword evidence="3" id="KW-1185">Reference proteome</keyword>
<gene>
    <name evidence="2" type="ORF">ACFP3J_03330</name>
</gene>
<evidence type="ECO:0000256" key="1">
    <source>
        <dbReference type="SAM" id="MobiDB-lite"/>
    </source>
</evidence>
<dbReference type="RefSeq" id="WP_344347296.1">
    <property type="nucleotide sequence ID" value="NZ_BAAASM010000009.1"/>
</dbReference>
<evidence type="ECO:0000313" key="3">
    <source>
        <dbReference type="Proteomes" id="UP001596065"/>
    </source>
</evidence>
<accession>A0ABW0WDJ3</accession>
<dbReference type="Proteomes" id="UP001596065">
    <property type="component" value="Unassembled WGS sequence"/>
</dbReference>
<protein>
    <submittedName>
        <fullName evidence="2">Uncharacterized protein</fullName>
    </submittedName>
</protein>
<name>A0ABW0WDJ3_STRNO</name>
<organism evidence="2 3">
    <name type="scientific">Streptomyces nogalater</name>
    <dbReference type="NCBI Taxonomy" id="38314"/>
    <lineage>
        <taxon>Bacteria</taxon>
        <taxon>Bacillati</taxon>
        <taxon>Actinomycetota</taxon>
        <taxon>Actinomycetes</taxon>
        <taxon>Kitasatosporales</taxon>
        <taxon>Streptomycetaceae</taxon>
        <taxon>Streptomyces</taxon>
    </lineage>
</organism>
<dbReference type="EMBL" id="JBHSOE010000003">
    <property type="protein sequence ID" value="MFC5654526.1"/>
    <property type="molecule type" value="Genomic_DNA"/>
</dbReference>
<evidence type="ECO:0000313" key="2">
    <source>
        <dbReference type="EMBL" id="MFC5654526.1"/>
    </source>
</evidence>
<feature type="region of interest" description="Disordered" evidence="1">
    <location>
        <begin position="95"/>
        <end position="119"/>
    </location>
</feature>
<comment type="caution">
    <text evidence="2">The sequence shown here is derived from an EMBL/GenBank/DDBJ whole genome shotgun (WGS) entry which is preliminary data.</text>
</comment>